<gene>
    <name evidence="5" type="ORF">CAL12_18765</name>
</gene>
<dbReference type="InterPro" id="IPR048903">
    <property type="entry name" value="MdcG_N"/>
</dbReference>
<evidence type="ECO:0000313" key="5">
    <source>
        <dbReference type="EMBL" id="ARP82656.1"/>
    </source>
</evidence>
<dbReference type="GO" id="GO:0016779">
    <property type="term" value="F:nucleotidyltransferase activity"/>
    <property type="evidence" value="ECO:0007669"/>
    <property type="project" value="UniProtKB-KW"/>
</dbReference>
<evidence type="ECO:0000259" key="3">
    <source>
        <dbReference type="Pfam" id="PF10620"/>
    </source>
</evidence>
<accession>A0A1W6YNG3</accession>
<keyword evidence="2" id="KW-0548">Nucleotidyltransferase</keyword>
<evidence type="ECO:0000256" key="1">
    <source>
        <dbReference type="ARBA" id="ARBA00022679"/>
    </source>
</evidence>
<dbReference type="KEGG" id="bgv:CAL12_18765"/>
<dbReference type="AlphaFoldDB" id="A0A1W6YNG3"/>
<feature type="domain" description="Phosphoribosyl-dephospho-CoA transferase MdcG N-terminal" evidence="4">
    <location>
        <begin position="8"/>
        <end position="71"/>
    </location>
</feature>
<dbReference type="NCBIfam" id="NF002332">
    <property type="entry name" value="PRK01293.1"/>
    <property type="match status" value="1"/>
</dbReference>
<sequence length="229" mass="24661">MDEMSFPRPHDLLWLSRPPMGALPGWLRLDWPVVVRRDHGPGRIPIGLRGEQRSQRLAAWTDAGDVKGRVVPEQLALEARLRGHAQAMLPCLLALDAVAPRLDGMGVSWGPTGSVGFALATGVPLLRPDSDLDIRIDAPARLDADQKQGLAELARHAGCRLDIQIETVAGGFSLAEWLADRGEVLLKTNRGPVMVTDPWNHPCNHPWNACQSTVADDRPGGPISGGAAA</sequence>
<dbReference type="InterPro" id="IPR017557">
    <property type="entry name" value="Holo-ACP_synthase"/>
</dbReference>
<dbReference type="NCBIfam" id="TIGR03135">
    <property type="entry name" value="malonate_mdcG"/>
    <property type="match status" value="1"/>
</dbReference>
<evidence type="ECO:0000259" key="4">
    <source>
        <dbReference type="Pfam" id="PF20866"/>
    </source>
</evidence>
<evidence type="ECO:0000313" key="6">
    <source>
        <dbReference type="Proteomes" id="UP000194151"/>
    </source>
</evidence>
<evidence type="ECO:0000256" key="2">
    <source>
        <dbReference type="ARBA" id="ARBA00022695"/>
    </source>
</evidence>
<keyword evidence="1" id="KW-0808">Transferase</keyword>
<dbReference type="InterPro" id="IPR049180">
    <property type="entry name" value="MdcG_C"/>
</dbReference>
<dbReference type="Pfam" id="PF10620">
    <property type="entry name" value="MdcG"/>
    <property type="match status" value="1"/>
</dbReference>
<dbReference type="OrthoDB" id="1275217at2"/>
<dbReference type="Pfam" id="PF20866">
    <property type="entry name" value="MdcG_N"/>
    <property type="match status" value="1"/>
</dbReference>
<dbReference type="RefSeq" id="WP_086066015.1">
    <property type="nucleotide sequence ID" value="NZ_CP021108.1"/>
</dbReference>
<name>A0A1W6YNG3_9BORD</name>
<evidence type="ECO:0008006" key="7">
    <source>
        <dbReference type="Google" id="ProtNLM"/>
    </source>
</evidence>
<feature type="domain" description="Phosphoribosyl-dephospho-CoA transferase MdcG C-terminal" evidence="3">
    <location>
        <begin position="86"/>
        <end position="198"/>
    </location>
</feature>
<dbReference type="EMBL" id="CP021108">
    <property type="protein sequence ID" value="ARP82656.1"/>
    <property type="molecule type" value="Genomic_DNA"/>
</dbReference>
<protein>
    <recommendedName>
        <fullName evidence="7">Phosphoribosyl-dephospho-CoA transferase</fullName>
    </recommendedName>
</protein>
<proteinExistence type="predicted"/>
<reference evidence="5 6" key="1">
    <citation type="submission" date="2017-05" db="EMBL/GenBank/DDBJ databases">
        <title>Complete and WGS of Bordetella genogroups.</title>
        <authorList>
            <person name="Spilker T."/>
            <person name="LiPuma J."/>
        </authorList>
    </citation>
    <scope>NUCLEOTIDE SEQUENCE [LARGE SCALE GENOMIC DNA]</scope>
    <source>
        <strain evidence="5 6">AU19157</strain>
    </source>
</reference>
<dbReference type="Proteomes" id="UP000194151">
    <property type="component" value="Chromosome"/>
</dbReference>
<keyword evidence="6" id="KW-1185">Reference proteome</keyword>
<organism evidence="5 6">
    <name type="scientific">Bordetella genomosp. 8</name>
    <dbReference type="NCBI Taxonomy" id="1416806"/>
    <lineage>
        <taxon>Bacteria</taxon>
        <taxon>Pseudomonadati</taxon>
        <taxon>Pseudomonadota</taxon>
        <taxon>Betaproteobacteria</taxon>
        <taxon>Burkholderiales</taxon>
        <taxon>Alcaligenaceae</taxon>
        <taxon>Bordetella</taxon>
    </lineage>
</organism>
<dbReference type="STRING" id="1416806.CAL12_18765"/>